<keyword evidence="2" id="KW-0677">Repeat</keyword>
<evidence type="ECO:0000313" key="7">
    <source>
        <dbReference type="EMBL" id="NOJ39628.1"/>
    </source>
</evidence>
<dbReference type="SUPFAM" id="SSF56176">
    <property type="entry name" value="FAD-binding/transporter-associated domain-like"/>
    <property type="match status" value="1"/>
</dbReference>
<evidence type="ECO:0000256" key="3">
    <source>
        <dbReference type="ARBA" id="ARBA00023122"/>
    </source>
</evidence>
<dbReference type="Gene3D" id="3.30.465.10">
    <property type="match status" value="1"/>
</dbReference>
<gene>
    <name evidence="7" type="ORF">HCN58_08430</name>
</gene>
<dbReference type="Pfam" id="PF00571">
    <property type="entry name" value="CBS"/>
    <property type="match status" value="2"/>
</dbReference>
<comment type="similarity">
    <text evidence="1">Belongs to the UPF0053 family. Hemolysin C subfamily.</text>
</comment>
<dbReference type="SUPFAM" id="SSF54631">
    <property type="entry name" value="CBS-domain pair"/>
    <property type="match status" value="1"/>
</dbReference>
<organism evidence="7 8">
    <name type="scientific">Bradyrhizobium australiense</name>
    <dbReference type="NCBI Taxonomy" id="2721161"/>
    <lineage>
        <taxon>Bacteria</taxon>
        <taxon>Pseudomonadati</taxon>
        <taxon>Pseudomonadota</taxon>
        <taxon>Alphaproteobacteria</taxon>
        <taxon>Hyphomicrobiales</taxon>
        <taxon>Nitrobacteraceae</taxon>
        <taxon>Bradyrhizobium</taxon>
    </lineage>
</organism>
<comment type="caution">
    <text evidence="7">The sequence shown here is derived from an EMBL/GenBank/DDBJ whole genome shotgun (WGS) entry which is preliminary data.</text>
</comment>
<dbReference type="SMART" id="SM01091">
    <property type="entry name" value="CorC_HlyC"/>
    <property type="match status" value="1"/>
</dbReference>
<dbReference type="PROSITE" id="PS51371">
    <property type="entry name" value="CBS"/>
    <property type="match status" value="2"/>
</dbReference>
<dbReference type="AlphaFoldDB" id="A0A7Y4LUT5"/>
<evidence type="ECO:0000256" key="4">
    <source>
        <dbReference type="PROSITE-ProRule" id="PRU00703"/>
    </source>
</evidence>
<dbReference type="InterPro" id="IPR016169">
    <property type="entry name" value="FAD-bd_PCMH_sub2"/>
</dbReference>
<dbReference type="InterPro" id="IPR044751">
    <property type="entry name" value="Ion_transp-like_CBS"/>
</dbReference>
<dbReference type="InterPro" id="IPR000644">
    <property type="entry name" value="CBS_dom"/>
</dbReference>
<dbReference type="EMBL" id="JAAVLX010000003">
    <property type="protein sequence ID" value="NOJ39628.1"/>
    <property type="molecule type" value="Genomic_DNA"/>
</dbReference>
<evidence type="ECO:0000256" key="5">
    <source>
        <dbReference type="SAM" id="MobiDB-lite"/>
    </source>
</evidence>
<dbReference type="PANTHER" id="PTHR22777:SF27">
    <property type="entry name" value="MAGNESIUM AND COBALT EFFLUX PROTEIN CORC"/>
    <property type="match status" value="1"/>
</dbReference>
<sequence>MPDSDPIQDNPRDTRNLPVVVQEGEVLRPAAAENWLLRAIRTLFGWKSGSVRADLQVVLDASTPDVGFSAIERTMLRNILGLNERRIADVMVHRADIVAVKRDIPLGELMSLFESAAHSRLVVYNETLDDPEGIVHIRDLLAFMTAKARVGDTTKPKRKKPFPAGLDLRAVDLAMPLAEANIIRKLLYVPPSMRAIDLLAQMQASRIHLALVVDEYGGTDGLVSIEDIVEQIVGEIDDEHDSDEPPAIVRQGDNAFIADARASLEDARKMIGEEFVTGEASEEVATLGGYLVSQVGRLPVRGEVIAGPGNFEIEVLDADPRRVKRLRIGIRKERPAARATRERSRREAAPDTSAPPTNDNTPPASGDGAGSQ</sequence>
<dbReference type="InterPro" id="IPR005170">
    <property type="entry name" value="Transptr-assoc_dom"/>
</dbReference>
<evidence type="ECO:0000259" key="6">
    <source>
        <dbReference type="PROSITE" id="PS51371"/>
    </source>
</evidence>
<dbReference type="Pfam" id="PF03471">
    <property type="entry name" value="CorC_HlyC"/>
    <property type="match status" value="1"/>
</dbReference>
<feature type="domain" description="CBS" evidence="6">
    <location>
        <begin position="91"/>
        <end position="153"/>
    </location>
</feature>
<dbReference type="GO" id="GO:0005886">
    <property type="term" value="C:plasma membrane"/>
    <property type="evidence" value="ECO:0007669"/>
    <property type="project" value="TreeGrafter"/>
</dbReference>
<keyword evidence="3 4" id="KW-0129">CBS domain</keyword>
<keyword evidence="8" id="KW-1185">Reference proteome</keyword>
<dbReference type="Proteomes" id="UP000544122">
    <property type="component" value="Unassembled WGS sequence"/>
</dbReference>
<proteinExistence type="inferred from homology"/>
<evidence type="ECO:0000256" key="2">
    <source>
        <dbReference type="ARBA" id="ARBA00022737"/>
    </source>
</evidence>
<protein>
    <submittedName>
        <fullName evidence="7">CBS domain-containing protein</fullName>
    </submittedName>
</protein>
<accession>A0A7Y4LUT5</accession>
<dbReference type="SMART" id="SM00116">
    <property type="entry name" value="CBS"/>
    <property type="match status" value="2"/>
</dbReference>
<dbReference type="GO" id="GO:0050660">
    <property type="term" value="F:flavin adenine dinucleotide binding"/>
    <property type="evidence" value="ECO:0007669"/>
    <property type="project" value="InterPro"/>
</dbReference>
<feature type="region of interest" description="Disordered" evidence="5">
    <location>
        <begin position="332"/>
        <end position="372"/>
    </location>
</feature>
<evidence type="ECO:0000256" key="1">
    <source>
        <dbReference type="ARBA" id="ARBA00006446"/>
    </source>
</evidence>
<reference evidence="7 8" key="1">
    <citation type="submission" date="2020-03" db="EMBL/GenBank/DDBJ databases">
        <title>Bradyrhizobium diversity isolated from nodules of Indigofera sp.</title>
        <authorList>
            <person name="Klepa M."/>
            <person name="Helene L."/>
            <person name="Hungria M."/>
        </authorList>
    </citation>
    <scope>NUCLEOTIDE SEQUENCE [LARGE SCALE GENOMIC DNA]</scope>
    <source>
        <strain evidence="7 8">WSM 1791</strain>
    </source>
</reference>
<dbReference type="InterPro" id="IPR046342">
    <property type="entry name" value="CBS_dom_sf"/>
</dbReference>
<name>A0A7Y4LUT5_9BRAD</name>
<dbReference type="InterPro" id="IPR036318">
    <property type="entry name" value="FAD-bd_PCMH-like_sf"/>
</dbReference>
<dbReference type="Gene3D" id="3.10.580.10">
    <property type="entry name" value="CBS-domain"/>
    <property type="match status" value="1"/>
</dbReference>
<dbReference type="RefSeq" id="WP_171578900.1">
    <property type="nucleotide sequence ID" value="NZ_JAAVLX010000003.1"/>
</dbReference>
<feature type="compositionally biased region" description="Polar residues" evidence="5">
    <location>
        <begin position="354"/>
        <end position="363"/>
    </location>
</feature>
<dbReference type="CDD" id="cd04590">
    <property type="entry name" value="CBS_pair_CorC_HlyC_assoc"/>
    <property type="match status" value="1"/>
</dbReference>
<dbReference type="FunFam" id="3.10.580.10:FF:000002">
    <property type="entry name" value="Magnesium/cobalt efflux protein CorC"/>
    <property type="match status" value="1"/>
</dbReference>
<dbReference type="PANTHER" id="PTHR22777">
    <property type="entry name" value="HEMOLYSIN-RELATED"/>
    <property type="match status" value="1"/>
</dbReference>
<feature type="domain" description="CBS" evidence="6">
    <location>
        <begin position="182"/>
        <end position="242"/>
    </location>
</feature>
<feature type="compositionally biased region" description="Basic and acidic residues" evidence="5">
    <location>
        <begin position="332"/>
        <end position="349"/>
    </location>
</feature>
<evidence type="ECO:0000313" key="8">
    <source>
        <dbReference type="Proteomes" id="UP000544122"/>
    </source>
</evidence>